<name>A0A9D1M349_9PROT</name>
<dbReference type="InterPro" id="IPR008018">
    <property type="entry name" value="Phage_tail_attach_FII"/>
</dbReference>
<organism evidence="1 2">
    <name type="scientific">Candidatus Scatocola faecipullorum</name>
    <dbReference type="NCBI Taxonomy" id="2840917"/>
    <lineage>
        <taxon>Bacteria</taxon>
        <taxon>Pseudomonadati</taxon>
        <taxon>Pseudomonadota</taxon>
        <taxon>Alphaproteobacteria</taxon>
        <taxon>Rhodospirillales</taxon>
        <taxon>Rhodospirillaceae</taxon>
        <taxon>Rhodospirillaceae incertae sedis</taxon>
        <taxon>Candidatus Scatocola</taxon>
    </lineage>
</organism>
<dbReference type="AlphaFoldDB" id="A0A9D1M349"/>
<comment type="caution">
    <text evidence="1">The sequence shown here is derived from an EMBL/GenBank/DDBJ whole genome shotgun (WGS) entry which is preliminary data.</text>
</comment>
<evidence type="ECO:0000313" key="2">
    <source>
        <dbReference type="Proteomes" id="UP000824107"/>
    </source>
</evidence>
<reference evidence="1" key="1">
    <citation type="submission" date="2020-10" db="EMBL/GenBank/DDBJ databases">
        <authorList>
            <person name="Gilroy R."/>
        </authorList>
    </citation>
    <scope>NUCLEOTIDE SEQUENCE</scope>
    <source>
        <strain evidence="1">ChiW3-316</strain>
    </source>
</reference>
<dbReference type="Proteomes" id="UP000824107">
    <property type="component" value="Unassembled WGS sequence"/>
</dbReference>
<dbReference type="GO" id="GO:0019068">
    <property type="term" value="P:virion assembly"/>
    <property type="evidence" value="ECO:0007669"/>
    <property type="project" value="InterPro"/>
</dbReference>
<protein>
    <submittedName>
        <fullName evidence="1">Uncharacterized protein</fullName>
    </submittedName>
</protein>
<proteinExistence type="predicted"/>
<dbReference type="EMBL" id="DVNC01000014">
    <property type="protein sequence ID" value="HIU52728.1"/>
    <property type="molecule type" value="Genomic_DNA"/>
</dbReference>
<reference evidence="1" key="2">
    <citation type="journal article" date="2021" name="PeerJ">
        <title>Extensive microbial diversity within the chicken gut microbiome revealed by metagenomics and culture.</title>
        <authorList>
            <person name="Gilroy R."/>
            <person name="Ravi A."/>
            <person name="Getino M."/>
            <person name="Pursley I."/>
            <person name="Horton D.L."/>
            <person name="Alikhan N.F."/>
            <person name="Baker D."/>
            <person name="Gharbi K."/>
            <person name="Hall N."/>
            <person name="Watson M."/>
            <person name="Adriaenssens E.M."/>
            <person name="Foster-Nyarko E."/>
            <person name="Jarju S."/>
            <person name="Secka A."/>
            <person name="Antonio M."/>
            <person name="Oren A."/>
            <person name="Chaudhuri R.R."/>
            <person name="La Ragione R."/>
            <person name="Hildebrand F."/>
            <person name="Pallen M.J."/>
        </authorList>
    </citation>
    <scope>NUCLEOTIDE SEQUENCE</scope>
    <source>
        <strain evidence="1">ChiW3-316</strain>
    </source>
</reference>
<evidence type="ECO:0000313" key="1">
    <source>
        <dbReference type="EMBL" id="HIU52728.1"/>
    </source>
</evidence>
<sequence>MKMAVDSLFNRLGQRAKYQNKDVLILVFAADDVGEVGFMNTLSPTTIIKVRVADAPNLAMGDSFETENACYHLIAEPKKEQHLLVWKAEVSCD</sequence>
<accession>A0A9D1M349</accession>
<dbReference type="Pfam" id="PF05354">
    <property type="entry name" value="Phage_attach"/>
    <property type="match status" value="1"/>
</dbReference>
<gene>
    <name evidence="1" type="ORF">IAD20_01450</name>
</gene>